<sequence length="344" mass="38980">MQLGKRKLQILQAVIDDYICSGEPVGSRTIAKKYGMGISPATIRNEMSDLEEMGYLHQPHTSAGRIPSDKAYRLYVDKLMKIRMLTAAEAEYIKKIYEQRTAEIEKVIEQVARILSDITNYTSVVLGPQLNKVLIKRIELIPVDRQYALLLVVTSAGIIKDTIIRIPADVDSGYLNRVSNMLTVHYRNKTFAEVDINSIQDVQKEMTRQKEFFNSLVDALTESIAQKEQTEVYLGGTTNIFNFPEYRDIRKAKAFLSLMEQKDLLYSLLSKFDKKGVTVVIGTENECEQMKECSIVMTTYSIGDKVLGTMGLIGPTRMEYSKAVSVVRYVGETVSKYLTSLFEE</sequence>
<evidence type="ECO:0000313" key="10">
    <source>
        <dbReference type="Proteomes" id="UP000198577"/>
    </source>
</evidence>
<feature type="domain" description="Winged helix-turn-helix transcription repressor HrcA DNA-binding" evidence="8">
    <location>
        <begin position="5"/>
        <end position="73"/>
    </location>
</feature>
<name>A0A1I5TAB2_9FIRM</name>
<dbReference type="PIRSF" id="PIRSF005485">
    <property type="entry name" value="HrcA"/>
    <property type="match status" value="1"/>
</dbReference>
<dbReference type="Pfam" id="PF01628">
    <property type="entry name" value="HrcA"/>
    <property type="match status" value="1"/>
</dbReference>
<dbReference type="GO" id="GO:0045892">
    <property type="term" value="P:negative regulation of DNA-templated transcription"/>
    <property type="evidence" value="ECO:0007669"/>
    <property type="project" value="UniProtKB-UniRule"/>
</dbReference>
<keyword evidence="10" id="KW-1185">Reference proteome</keyword>
<dbReference type="HAMAP" id="MF_00081">
    <property type="entry name" value="HrcA"/>
    <property type="match status" value="1"/>
</dbReference>
<reference evidence="9 10" key="1">
    <citation type="submission" date="2016-10" db="EMBL/GenBank/DDBJ databases">
        <authorList>
            <person name="de Groot N.N."/>
        </authorList>
    </citation>
    <scope>NUCLEOTIDE SEQUENCE [LARGE SCALE GENOMIC DNA]</scope>
    <source>
        <strain evidence="9 10">DSM 20678</strain>
    </source>
</reference>
<evidence type="ECO:0000256" key="4">
    <source>
        <dbReference type="ARBA" id="ARBA00023163"/>
    </source>
</evidence>
<evidence type="ECO:0000256" key="2">
    <source>
        <dbReference type="ARBA" id="ARBA00023015"/>
    </source>
</evidence>
<dbReference type="InterPro" id="IPR021153">
    <property type="entry name" value="HrcA_C"/>
</dbReference>
<dbReference type="Pfam" id="PF03444">
    <property type="entry name" value="WHD_HrcA"/>
    <property type="match status" value="1"/>
</dbReference>
<dbReference type="PANTHER" id="PTHR34824">
    <property type="entry name" value="HEAT-INDUCIBLE TRANSCRIPTION REPRESSOR HRCA"/>
    <property type="match status" value="1"/>
</dbReference>
<dbReference type="FunFam" id="1.10.10.10:FF:000049">
    <property type="entry name" value="Heat-inducible transcription repressor HrcA"/>
    <property type="match status" value="1"/>
</dbReference>
<dbReference type="InterPro" id="IPR036388">
    <property type="entry name" value="WH-like_DNA-bd_sf"/>
</dbReference>
<keyword evidence="1 6" id="KW-0678">Repressor</keyword>
<dbReference type="Gene3D" id="1.10.10.10">
    <property type="entry name" value="Winged helix-like DNA-binding domain superfamily/Winged helix DNA-binding domain"/>
    <property type="match status" value="1"/>
</dbReference>
<evidence type="ECO:0000256" key="3">
    <source>
        <dbReference type="ARBA" id="ARBA00023016"/>
    </source>
</evidence>
<evidence type="ECO:0000259" key="7">
    <source>
        <dbReference type="Pfam" id="PF01628"/>
    </source>
</evidence>
<gene>
    <name evidence="6" type="primary">hrcA</name>
    <name evidence="9" type="ORF">SAMN05444406_1048</name>
</gene>
<dbReference type="InterPro" id="IPR002571">
    <property type="entry name" value="HrcA"/>
</dbReference>
<evidence type="ECO:0000259" key="8">
    <source>
        <dbReference type="Pfam" id="PF03444"/>
    </source>
</evidence>
<dbReference type="NCBIfam" id="TIGR00331">
    <property type="entry name" value="hrcA"/>
    <property type="match status" value="1"/>
</dbReference>
<comment type="similarity">
    <text evidence="6">Belongs to the HrcA family.</text>
</comment>
<dbReference type="OrthoDB" id="9783139at2"/>
<organism evidence="9 10">
    <name type="scientific">Caldicoprobacter faecalis</name>
    <dbReference type="NCBI Taxonomy" id="937334"/>
    <lineage>
        <taxon>Bacteria</taxon>
        <taxon>Bacillati</taxon>
        <taxon>Bacillota</taxon>
        <taxon>Clostridia</taxon>
        <taxon>Caldicoprobacterales</taxon>
        <taxon>Caldicoprobacteraceae</taxon>
        <taxon>Caldicoprobacter</taxon>
    </lineage>
</organism>
<evidence type="ECO:0000256" key="6">
    <source>
        <dbReference type="HAMAP-Rule" id="MF_00081"/>
    </source>
</evidence>
<keyword evidence="3 6" id="KW-0346">Stress response</keyword>
<dbReference type="AlphaFoldDB" id="A0A1I5TAB2"/>
<evidence type="ECO:0000313" key="9">
    <source>
        <dbReference type="EMBL" id="SFP79366.1"/>
    </source>
</evidence>
<comment type="function">
    <text evidence="5 6">Negative regulator of class I heat shock genes (grpE-dnaK-dnaJ and groELS operons). Prevents heat-shock induction of these operons.</text>
</comment>
<dbReference type="InterPro" id="IPR036390">
    <property type="entry name" value="WH_DNA-bd_sf"/>
</dbReference>
<dbReference type="Proteomes" id="UP000198577">
    <property type="component" value="Unassembled WGS sequence"/>
</dbReference>
<keyword evidence="2 6" id="KW-0805">Transcription regulation</keyword>
<dbReference type="Gene3D" id="3.30.390.60">
    <property type="entry name" value="Heat-inducible transcription repressor hrca homolog, domain 3"/>
    <property type="match status" value="1"/>
</dbReference>
<dbReference type="InterPro" id="IPR023120">
    <property type="entry name" value="WHTH_transcript_rep_HrcA_IDD"/>
</dbReference>
<proteinExistence type="inferred from homology"/>
<dbReference type="InterPro" id="IPR005104">
    <property type="entry name" value="WHTH_HrcA_DNA-bd"/>
</dbReference>
<dbReference type="RefSeq" id="WP_092281956.1">
    <property type="nucleotide sequence ID" value="NZ_FOXR01000004.1"/>
</dbReference>
<dbReference type="Gene3D" id="3.30.450.40">
    <property type="match status" value="1"/>
</dbReference>
<dbReference type="EMBL" id="FOXR01000004">
    <property type="protein sequence ID" value="SFP79366.1"/>
    <property type="molecule type" value="Genomic_DNA"/>
</dbReference>
<dbReference type="STRING" id="937334.SAMN05444406_1048"/>
<accession>A0A1I5TAB2</accession>
<evidence type="ECO:0000256" key="1">
    <source>
        <dbReference type="ARBA" id="ARBA00022491"/>
    </source>
</evidence>
<feature type="domain" description="Heat-inducible transcription repressor HrcA C-terminal" evidence="7">
    <location>
        <begin position="105"/>
        <end position="324"/>
    </location>
</feature>
<dbReference type="InterPro" id="IPR029016">
    <property type="entry name" value="GAF-like_dom_sf"/>
</dbReference>
<keyword evidence="4 6" id="KW-0804">Transcription</keyword>
<dbReference type="PANTHER" id="PTHR34824:SF1">
    <property type="entry name" value="HEAT-INDUCIBLE TRANSCRIPTION REPRESSOR HRCA"/>
    <property type="match status" value="1"/>
</dbReference>
<protein>
    <recommendedName>
        <fullName evidence="6">Heat-inducible transcription repressor HrcA</fullName>
    </recommendedName>
</protein>
<dbReference type="SUPFAM" id="SSF55781">
    <property type="entry name" value="GAF domain-like"/>
    <property type="match status" value="1"/>
</dbReference>
<dbReference type="GO" id="GO:0003677">
    <property type="term" value="F:DNA binding"/>
    <property type="evidence" value="ECO:0007669"/>
    <property type="project" value="InterPro"/>
</dbReference>
<dbReference type="SUPFAM" id="SSF46785">
    <property type="entry name" value="Winged helix' DNA-binding domain"/>
    <property type="match status" value="1"/>
</dbReference>
<evidence type="ECO:0000256" key="5">
    <source>
        <dbReference type="ARBA" id="ARBA00055319"/>
    </source>
</evidence>